<keyword evidence="7" id="KW-0663">Pyridoxal phosphate</keyword>
<accession>A0A328FFH5</accession>
<reference evidence="11 14" key="2">
    <citation type="submission" date="2019-02" db="EMBL/GenBank/DDBJ databases">
        <title>Complete genome sequence of Desulfobacter hydrogenophilus AcRS1.</title>
        <authorList>
            <person name="Marietou A."/>
            <person name="Lund M.B."/>
            <person name="Marshall I.P.G."/>
            <person name="Schreiber L."/>
            <person name="Jorgensen B."/>
        </authorList>
    </citation>
    <scope>NUCLEOTIDE SEQUENCE [LARGE SCALE GENOMIC DNA]</scope>
    <source>
        <strain evidence="11 14">AcRS1</strain>
    </source>
</reference>
<keyword evidence="14" id="KW-1185">Reference proteome</keyword>
<dbReference type="InterPro" id="IPR043131">
    <property type="entry name" value="BCAT-like_N"/>
</dbReference>
<comment type="pathway">
    <text evidence="4">Amino-acid biosynthesis; L-leucine biosynthesis; L-leucine from 3-methyl-2-oxobutanoate: step 4/4.</text>
</comment>
<dbReference type="PANTHER" id="PTHR42743">
    <property type="entry name" value="AMINO-ACID AMINOTRANSFERASE"/>
    <property type="match status" value="1"/>
</dbReference>
<dbReference type="EC" id="2.6.1.42" evidence="6"/>
<dbReference type="InterPro" id="IPR043132">
    <property type="entry name" value="BCAT-like_C"/>
</dbReference>
<evidence type="ECO:0000313" key="13">
    <source>
        <dbReference type="Proteomes" id="UP000248798"/>
    </source>
</evidence>
<sequence>MDTYYIDGKFVSEDKATLSVKDITVLRGFGVFDFLITYNKRPFRLEKHVERLENSARHIGLELNHSNKDICDIVMQTIEKNSHHKEENIRIVYTGGISSDGVTPQGNGILMVMATPKHELPDWWYTKGTKIITVDMERFIPEAKSSNYLSAVFAQQKARSQGAVEAIYKNRDNRLLEGTTTNLFAFKGTTLITPPVDILPGVTRGAVLERLEKKYDIVLDFIPQADIADMDEVFITASNKEIVPVIQVDDTVIADGKPGEKTRALLADWKAYTTAYGRGEAD</sequence>
<dbReference type="PANTHER" id="PTHR42743:SF11">
    <property type="entry name" value="AMINODEOXYCHORISMATE LYASE"/>
    <property type="match status" value="1"/>
</dbReference>
<proteinExistence type="inferred from homology"/>
<evidence type="ECO:0000256" key="3">
    <source>
        <dbReference type="ARBA" id="ARBA00004931"/>
    </source>
</evidence>
<dbReference type="EMBL" id="CP036313">
    <property type="protein sequence ID" value="QBH12677.1"/>
    <property type="molecule type" value="Genomic_DNA"/>
</dbReference>
<evidence type="ECO:0000256" key="5">
    <source>
        <dbReference type="ARBA" id="ARBA00009320"/>
    </source>
</evidence>
<dbReference type="Proteomes" id="UP000248798">
    <property type="component" value="Unassembled WGS sequence"/>
</dbReference>
<organism evidence="12 13">
    <name type="scientific">Desulfobacter hydrogenophilus</name>
    <dbReference type="NCBI Taxonomy" id="2291"/>
    <lineage>
        <taxon>Bacteria</taxon>
        <taxon>Pseudomonadati</taxon>
        <taxon>Thermodesulfobacteriota</taxon>
        <taxon>Desulfobacteria</taxon>
        <taxon>Desulfobacterales</taxon>
        <taxon>Desulfobacteraceae</taxon>
        <taxon>Desulfobacter</taxon>
    </lineage>
</organism>
<comment type="similarity">
    <text evidence="5">Belongs to the class-IV pyridoxal-phosphate-dependent aminotransferase family.</text>
</comment>
<comment type="cofactor">
    <cofactor evidence="1">
        <name>pyridoxal 5'-phosphate</name>
        <dbReference type="ChEBI" id="CHEBI:597326"/>
    </cofactor>
</comment>
<evidence type="ECO:0000256" key="6">
    <source>
        <dbReference type="ARBA" id="ARBA00013053"/>
    </source>
</evidence>
<evidence type="ECO:0000313" key="14">
    <source>
        <dbReference type="Proteomes" id="UP000293902"/>
    </source>
</evidence>
<dbReference type="InterPro" id="IPR036038">
    <property type="entry name" value="Aminotransferase-like"/>
</dbReference>
<evidence type="ECO:0000256" key="9">
    <source>
        <dbReference type="ARBA" id="ARBA00048798"/>
    </source>
</evidence>
<evidence type="ECO:0000256" key="7">
    <source>
        <dbReference type="ARBA" id="ARBA00022898"/>
    </source>
</evidence>
<dbReference type="Gene3D" id="3.20.10.10">
    <property type="entry name" value="D-amino Acid Aminotransferase, subunit A, domain 2"/>
    <property type="match status" value="1"/>
</dbReference>
<evidence type="ECO:0000256" key="2">
    <source>
        <dbReference type="ARBA" id="ARBA00004824"/>
    </source>
</evidence>
<evidence type="ECO:0000313" key="11">
    <source>
        <dbReference type="EMBL" id="QBH12677.1"/>
    </source>
</evidence>
<dbReference type="GO" id="GO:0008652">
    <property type="term" value="P:amino acid biosynthetic process"/>
    <property type="evidence" value="ECO:0007669"/>
    <property type="project" value="UniProtKB-ARBA"/>
</dbReference>
<dbReference type="GO" id="GO:0004084">
    <property type="term" value="F:branched-chain-amino-acid transaminase activity"/>
    <property type="evidence" value="ECO:0007669"/>
    <property type="project" value="UniProtKB-EC"/>
</dbReference>
<comment type="pathway">
    <text evidence="3">Amino-acid biosynthesis; L-valine biosynthesis; L-valine from pyruvate: step 4/4.</text>
</comment>
<comment type="catalytic activity">
    <reaction evidence="10">
        <text>L-leucine + 2-oxoglutarate = 4-methyl-2-oxopentanoate + L-glutamate</text>
        <dbReference type="Rhea" id="RHEA:18321"/>
        <dbReference type="ChEBI" id="CHEBI:16810"/>
        <dbReference type="ChEBI" id="CHEBI:17865"/>
        <dbReference type="ChEBI" id="CHEBI:29985"/>
        <dbReference type="ChEBI" id="CHEBI:57427"/>
        <dbReference type="EC" id="2.6.1.42"/>
    </reaction>
</comment>
<evidence type="ECO:0000256" key="1">
    <source>
        <dbReference type="ARBA" id="ARBA00001933"/>
    </source>
</evidence>
<keyword evidence="12" id="KW-0032">Aminotransferase</keyword>
<dbReference type="Pfam" id="PF01063">
    <property type="entry name" value="Aminotran_4"/>
    <property type="match status" value="1"/>
</dbReference>
<dbReference type="RefSeq" id="WP_111953750.1">
    <property type="nucleotide sequence ID" value="NZ_CP036313.1"/>
</dbReference>
<name>A0A328FFH5_9BACT</name>
<dbReference type="FunFam" id="3.20.10.10:FF:000002">
    <property type="entry name" value="D-alanine aminotransferase"/>
    <property type="match status" value="1"/>
</dbReference>
<evidence type="ECO:0000313" key="12">
    <source>
        <dbReference type="EMBL" id="RAM03358.1"/>
    </source>
</evidence>
<comment type="catalytic activity">
    <reaction evidence="8">
        <text>L-valine + 2-oxoglutarate = 3-methyl-2-oxobutanoate + L-glutamate</text>
        <dbReference type="Rhea" id="RHEA:24813"/>
        <dbReference type="ChEBI" id="CHEBI:11851"/>
        <dbReference type="ChEBI" id="CHEBI:16810"/>
        <dbReference type="ChEBI" id="CHEBI:29985"/>
        <dbReference type="ChEBI" id="CHEBI:57762"/>
        <dbReference type="EC" id="2.6.1.42"/>
    </reaction>
</comment>
<reference evidence="12 13" key="1">
    <citation type="submission" date="2018-06" db="EMBL/GenBank/DDBJ databases">
        <title>Complete Genome Sequence of Desulfobacter hydrogenophilus (DSM3380).</title>
        <authorList>
            <person name="Marietou A."/>
            <person name="Schreiber L."/>
            <person name="Marshall I."/>
            <person name="Jorgensen B."/>
        </authorList>
    </citation>
    <scope>NUCLEOTIDE SEQUENCE [LARGE SCALE GENOMIC DNA]</scope>
    <source>
        <strain evidence="12 13">DSM 3380</strain>
    </source>
</reference>
<protein>
    <recommendedName>
        <fullName evidence="6">branched-chain-amino-acid transaminase</fullName>
        <ecNumber evidence="6">2.6.1.42</ecNumber>
    </recommendedName>
</protein>
<dbReference type="SUPFAM" id="SSF56752">
    <property type="entry name" value="D-aminoacid aminotransferase-like PLP-dependent enzymes"/>
    <property type="match status" value="1"/>
</dbReference>
<evidence type="ECO:0000256" key="10">
    <source>
        <dbReference type="ARBA" id="ARBA00049229"/>
    </source>
</evidence>
<comment type="pathway">
    <text evidence="2">Amino-acid biosynthesis; L-isoleucine biosynthesis; L-isoleucine from 2-oxobutanoate: step 4/4.</text>
</comment>
<dbReference type="GO" id="GO:0046394">
    <property type="term" value="P:carboxylic acid biosynthetic process"/>
    <property type="evidence" value="ECO:0007669"/>
    <property type="project" value="UniProtKB-ARBA"/>
</dbReference>
<dbReference type="InterPro" id="IPR001544">
    <property type="entry name" value="Aminotrans_IV"/>
</dbReference>
<evidence type="ECO:0000256" key="8">
    <source>
        <dbReference type="ARBA" id="ARBA00048212"/>
    </source>
</evidence>
<comment type="catalytic activity">
    <reaction evidence="9">
        <text>L-isoleucine + 2-oxoglutarate = (S)-3-methyl-2-oxopentanoate + L-glutamate</text>
        <dbReference type="Rhea" id="RHEA:24801"/>
        <dbReference type="ChEBI" id="CHEBI:16810"/>
        <dbReference type="ChEBI" id="CHEBI:29985"/>
        <dbReference type="ChEBI" id="CHEBI:35146"/>
        <dbReference type="ChEBI" id="CHEBI:58045"/>
        <dbReference type="EC" id="2.6.1.42"/>
    </reaction>
</comment>
<dbReference type="OrthoDB" id="9805628at2"/>
<dbReference type="InterPro" id="IPR050571">
    <property type="entry name" value="Class-IV_PLP-Dep_Aminotrnsfr"/>
</dbReference>
<dbReference type="Gene3D" id="3.30.470.10">
    <property type="match status" value="1"/>
</dbReference>
<evidence type="ECO:0000256" key="4">
    <source>
        <dbReference type="ARBA" id="ARBA00005072"/>
    </source>
</evidence>
<dbReference type="EMBL" id="QLNI01000005">
    <property type="protein sequence ID" value="RAM03358.1"/>
    <property type="molecule type" value="Genomic_DNA"/>
</dbReference>
<keyword evidence="12" id="KW-0808">Transferase</keyword>
<dbReference type="AlphaFoldDB" id="A0A328FFH5"/>
<dbReference type="Proteomes" id="UP000293902">
    <property type="component" value="Chromosome"/>
</dbReference>
<gene>
    <name evidence="12" type="ORF">DO021_03470</name>
    <name evidence="11" type="ORF">EYB58_06995</name>
</gene>